<keyword evidence="5 8" id="KW-1133">Transmembrane helix</keyword>
<keyword evidence="9" id="KW-0328">Glycosyltransferase</keyword>
<feature type="transmembrane region" description="Helical" evidence="8">
    <location>
        <begin position="46"/>
        <end position="65"/>
    </location>
</feature>
<evidence type="ECO:0000256" key="6">
    <source>
        <dbReference type="ARBA" id="ARBA00023136"/>
    </source>
</evidence>
<evidence type="ECO:0000256" key="2">
    <source>
        <dbReference type="ARBA" id="ARBA00022475"/>
    </source>
</evidence>
<keyword evidence="4 8" id="KW-0812">Transmembrane</keyword>
<evidence type="ECO:0000256" key="3">
    <source>
        <dbReference type="ARBA" id="ARBA00022679"/>
    </source>
</evidence>
<keyword evidence="2" id="KW-1003">Cell membrane</keyword>
<protein>
    <submittedName>
        <fullName evidence="9">Alpha-(1-&gt;3)-arabinofuranosyltransferase</fullName>
        <ecNumber evidence="9">2.4.2.47</ecNumber>
    </submittedName>
</protein>
<evidence type="ECO:0000256" key="4">
    <source>
        <dbReference type="ARBA" id="ARBA00022692"/>
    </source>
</evidence>
<dbReference type="EMBL" id="CP033898">
    <property type="protein sequence ID" value="AZA09138.1"/>
    <property type="molecule type" value="Genomic_DNA"/>
</dbReference>
<feature type="transmembrane region" description="Helical" evidence="8">
    <location>
        <begin position="285"/>
        <end position="306"/>
    </location>
</feature>
<feature type="transmembrane region" description="Helical" evidence="8">
    <location>
        <begin position="230"/>
        <end position="248"/>
    </location>
</feature>
<dbReference type="KEGG" id="cpso:CPPEL_05055"/>
<dbReference type="Pfam" id="PF09594">
    <property type="entry name" value="GT87"/>
    <property type="match status" value="1"/>
</dbReference>
<feature type="transmembrane region" description="Helical" evidence="8">
    <location>
        <begin position="123"/>
        <end position="142"/>
    </location>
</feature>
<comment type="similarity">
    <text evidence="7">Belongs to the glycosyltransferase 87 family.</text>
</comment>
<dbReference type="EC" id="2.4.2.47" evidence="9"/>
<keyword evidence="3 9" id="KW-0808">Transferase</keyword>
<keyword evidence="10" id="KW-1185">Reference proteome</keyword>
<feature type="transmembrane region" description="Helical" evidence="8">
    <location>
        <begin position="199"/>
        <end position="223"/>
    </location>
</feature>
<dbReference type="AlphaFoldDB" id="A0A3G6IWV7"/>
<evidence type="ECO:0000256" key="8">
    <source>
        <dbReference type="SAM" id="Phobius"/>
    </source>
</evidence>
<dbReference type="GO" id="GO:0016758">
    <property type="term" value="F:hexosyltransferase activity"/>
    <property type="evidence" value="ECO:0007669"/>
    <property type="project" value="InterPro"/>
</dbReference>
<dbReference type="GO" id="GO:0005886">
    <property type="term" value="C:plasma membrane"/>
    <property type="evidence" value="ECO:0007669"/>
    <property type="project" value="UniProtKB-SubCell"/>
</dbReference>
<feature type="transmembrane region" description="Helical" evidence="8">
    <location>
        <begin position="172"/>
        <end position="193"/>
    </location>
</feature>
<evidence type="ECO:0000256" key="1">
    <source>
        <dbReference type="ARBA" id="ARBA00004651"/>
    </source>
</evidence>
<feature type="transmembrane region" description="Helical" evidence="8">
    <location>
        <begin position="360"/>
        <end position="376"/>
    </location>
</feature>
<gene>
    <name evidence="9" type="ORF">CPPEL_05055</name>
</gene>
<feature type="transmembrane region" description="Helical" evidence="8">
    <location>
        <begin position="396"/>
        <end position="414"/>
    </location>
</feature>
<dbReference type="Proteomes" id="UP000271426">
    <property type="component" value="Chromosome"/>
</dbReference>
<reference evidence="9 10" key="1">
    <citation type="submission" date="2018-11" db="EMBL/GenBank/DDBJ databases">
        <authorList>
            <person name="Kleinhagauer T."/>
            <person name="Glaeser S.P."/>
            <person name="Spergser J."/>
            <person name="Ruckert C."/>
            <person name="Kaempfer P."/>
            <person name="Busse H.-J."/>
        </authorList>
    </citation>
    <scope>NUCLEOTIDE SEQUENCE [LARGE SCALE GENOMIC DNA]</scope>
    <source>
        <strain evidence="9 10">812CH</strain>
    </source>
</reference>
<organism evidence="9 10">
    <name type="scientific">Corynebacterium pseudopelargi</name>
    <dbReference type="NCBI Taxonomy" id="2080757"/>
    <lineage>
        <taxon>Bacteria</taxon>
        <taxon>Bacillati</taxon>
        <taxon>Actinomycetota</taxon>
        <taxon>Actinomycetes</taxon>
        <taxon>Mycobacteriales</taxon>
        <taxon>Corynebacteriaceae</taxon>
        <taxon>Corynebacterium</taxon>
    </lineage>
</organism>
<evidence type="ECO:0000256" key="7">
    <source>
        <dbReference type="ARBA" id="ARBA00024033"/>
    </source>
</evidence>
<evidence type="ECO:0000313" key="9">
    <source>
        <dbReference type="EMBL" id="AZA09138.1"/>
    </source>
</evidence>
<comment type="subcellular location">
    <subcellularLocation>
        <location evidence="1">Cell membrane</location>
        <topology evidence="1">Multi-pass membrane protein</topology>
    </subcellularLocation>
</comment>
<name>A0A3G6IWV7_9CORY</name>
<evidence type="ECO:0000256" key="5">
    <source>
        <dbReference type="ARBA" id="ARBA00022989"/>
    </source>
</evidence>
<keyword evidence="6 8" id="KW-0472">Membrane</keyword>
<sequence length="435" mass="48877">MLECFRLVHVNTSVDRTHQASLLRPYRFGQFRPERSPWRHNAKANMALWPIAVLVVLQRVFVMGANGGITDDYSTVYEALRRAIDGVPIYSEDYSSVVPHYLYNPGATLLLMPLAWTEQIQTARLLFIVLNAVCIVLGLWLLVKLFGFRAQSCVLPASIIIAFQTESVQNTLIFSNINGVLFLGLIGFLWAVLNNRKGAAGVILGFMVLIKPVFAPLLFIPLVLMWWQPFASSAAVIIGLNIPGFLFLPGTGEYLTRTVPYLRIVRDYANTSLRGMGVYFDTPAWIIYPLWIAFALLALAGLAALLKLRESEPLLWISCTSSLLLVSAFFLSSLGQMYYSMMLFPLLFTVLLPRSPMHNPFAWIGAFLCLSAPEWYSNFWDWLNPSRFFELFRGTYGWGMLIIVVAVTAITWAYESSKAKHSPVRATTPPKPAEA</sequence>
<proteinExistence type="inferred from homology"/>
<dbReference type="InterPro" id="IPR018584">
    <property type="entry name" value="GT87"/>
</dbReference>
<feature type="transmembrane region" description="Helical" evidence="8">
    <location>
        <begin position="313"/>
        <end position="331"/>
    </location>
</feature>
<evidence type="ECO:0000313" key="10">
    <source>
        <dbReference type="Proteomes" id="UP000271426"/>
    </source>
</evidence>
<accession>A0A3G6IWV7</accession>